<dbReference type="PANTHER" id="PTHR47966">
    <property type="entry name" value="BETA-SITE APP-CLEAVING ENZYME, ISOFORM A-RELATED"/>
    <property type="match status" value="1"/>
</dbReference>
<proteinExistence type="inferred from homology"/>
<name>A0A395J909_9HELO</name>
<keyword evidence="10" id="KW-1185">Reference proteome</keyword>
<evidence type="ECO:0000256" key="1">
    <source>
        <dbReference type="ARBA" id="ARBA00007447"/>
    </source>
</evidence>
<dbReference type="InterPro" id="IPR001969">
    <property type="entry name" value="Aspartic_peptidase_AS"/>
</dbReference>
<dbReference type="OrthoDB" id="2747330at2759"/>
<evidence type="ECO:0000256" key="7">
    <source>
        <dbReference type="RuleBase" id="RU000454"/>
    </source>
</evidence>
<feature type="disulfide bond" evidence="6">
    <location>
        <begin position="354"/>
        <end position="374"/>
    </location>
</feature>
<keyword evidence="2 7" id="KW-0645">Protease</keyword>
<dbReference type="PROSITE" id="PS00141">
    <property type="entry name" value="ASP_PROTEASE"/>
    <property type="match status" value="2"/>
</dbReference>
<evidence type="ECO:0000256" key="2">
    <source>
        <dbReference type="ARBA" id="ARBA00022670"/>
    </source>
</evidence>
<dbReference type="PRINTS" id="PR00792">
    <property type="entry name" value="PEPSIN"/>
</dbReference>
<gene>
    <name evidence="9" type="ORF">DID88_007319</name>
</gene>
<accession>A0A395J909</accession>
<dbReference type="EMBL" id="QKRW01000001">
    <property type="protein sequence ID" value="RAL68604.1"/>
    <property type="molecule type" value="Genomic_DNA"/>
</dbReference>
<dbReference type="InterPro" id="IPR034163">
    <property type="entry name" value="Aspergillopepsin-like_cat_dom"/>
</dbReference>
<evidence type="ECO:0000256" key="6">
    <source>
        <dbReference type="PIRSR" id="PIRSR601461-2"/>
    </source>
</evidence>
<dbReference type="Proteomes" id="UP000249056">
    <property type="component" value="Unassembled WGS sequence"/>
</dbReference>
<feature type="active site" evidence="5">
    <location>
        <position position="135"/>
    </location>
</feature>
<dbReference type="FunFam" id="2.40.70.10:FF:000026">
    <property type="entry name" value="Endothiapepsin"/>
    <property type="match status" value="1"/>
</dbReference>
<protein>
    <recommendedName>
        <fullName evidence="8">Peptidase A1 domain-containing protein</fullName>
    </recommendedName>
</protein>
<dbReference type="InterPro" id="IPR033121">
    <property type="entry name" value="PEPTIDASE_A1"/>
</dbReference>
<dbReference type="CDD" id="cd06097">
    <property type="entry name" value="Aspergillopepsin_like"/>
    <property type="match status" value="1"/>
</dbReference>
<keyword evidence="3 7" id="KW-0064">Aspartyl protease</keyword>
<feature type="domain" description="Peptidase A1" evidence="8">
    <location>
        <begin position="119"/>
        <end position="411"/>
    </location>
</feature>
<dbReference type="Pfam" id="PF00026">
    <property type="entry name" value="Asp"/>
    <property type="match status" value="1"/>
</dbReference>
<dbReference type="AlphaFoldDB" id="A0A395J909"/>
<sequence length="416" mass="42962">MGRQISIPFPITQVYNPLFVNRLSKLSKMLSQITAVLALGATIAQAAPAPAVAAQGATAHSVPAIHNPNFVRNGTAALIKAYAKYHIKPTKPVSEAFTSALKKRQDSSVTATSAGGVEYLIPVTVGGQTLNLDLDTGSSDLWVFSSLLSSSSRSGHDYFTSSKSSTYKSLSGYTWDISYADGSGASGVVGTDTVKVGGTTVTGQAVELANKVSSTFISDEADGLIGMAFSSINTVSPRSQSTFIDNAKSSLDSPIFAAYLPAGADGAYDFGYTDDSKYTGSITYADVDSGNGFWEFPSTSYKVGSTVHSSSGYTGIADTGTTLILMSDAANEAYYNQVSGASYSDDYGGYVFPCSASSQACSLLNYGVASGSTCYGGLQSAGGGSQNIYGDVFFNANYGVFDTAGPSFGFAPSTAA</sequence>
<dbReference type="InterPro" id="IPR021109">
    <property type="entry name" value="Peptidase_aspartic_dom_sf"/>
</dbReference>
<evidence type="ECO:0000313" key="10">
    <source>
        <dbReference type="Proteomes" id="UP000249056"/>
    </source>
</evidence>
<dbReference type="SUPFAM" id="SSF50630">
    <property type="entry name" value="Acid proteases"/>
    <property type="match status" value="1"/>
</dbReference>
<comment type="caution">
    <text evidence="9">The sequence shown here is derived from an EMBL/GenBank/DDBJ whole genome shotgun (WGS) entry which is preliminary data.</text>
</comment>
<comment type="similarity">
    <text evidence="1 7">Belongs to the peptidase A1 family.</text>
</comment>
<evidence type="ECO:0000259" key="8">
    <source>
        <dbReference type="PROSITE" id="PS51767"/>
    </source>
</evidence>
<dbReference type="GO" id="GO:0004190">
    <property type="term" value="F:aspartic-type endopeptidase activity"/>
    <property type="evidence" value="ECO:0007669"/>
    <property type="project" value="UniProtKB-KW"/>
</dbReference>
<evidence type="ECO:0000256" key="3">
    <source>
        <dbReference type="ARBA" id="ARBA00022750"/>
    </source>
</evidence>
<organism evidence="9 10">
    <name type="scientific">Monilinia fructigena</name>
    <dbReference type="NCBI Taxonomy" id="38457"/>
    <lineage>
        <taxon>Eukaryota</taxon>
        <taxon>Fungi</taxon>
        <taxon>Dikarya</taxon>
        <taxon>Ascomycota</taxon>
        <taxon>Pezizomycotina</taxon>
        <taxon>Leotiomycetes</taxon>
        <taxon>Helotiales</taxon>
        <taxon>Sclerotiniaceae</taxon>
        <taxon>Monilinia</taxon>
    </lineage>
</organism>
<keyword evidence="6" id="KW-1015">Disulfide bond</keyword>
<reference evidence="9 10" key="1">
    <citation type="submission" date="2018-06" db="EMBL/GenBank/DDBJ databases">
        <title>Genome Sequence of the Brown Rot Fungal Pathogen Monilinia fructigena.</title>
        <authorList>
            <person name="Landi L."/>
            <person name="De Miccolis Angelini R.M."/>
            <person name="Pollastro S."/>
            <person name="Abate D."/>
            <person name="Faretra F."/>
            <person name="Romanazzi G."/>
        </authorList>
    </citation>
    <scope>NUCLEOTIDE SEQUENCE [LARGE SCALE GENOMIC DNA]</scope>
    <source>
        <strain evidence="9 10">Mfrg269</strain>
    </source>
</reference>
<dbReference type="PROSITE" id="PS51767">
    <property type="entry name" value="PEPTIDASE_A1"/>
    <property type="match status" value="1"/>
</dbReference>
<dbReference type="PANTHER" id="PTHR47966:SF2">
    <property type="entry name" value="ASPERGILLOPEPSIN-1-RELATED"/>
    <property type="match status" value="1"/>
</dbReference>
<feature type="active site" evidence="5">
    <location>
        <position position="318"/>
    </location>
</feature>
<evidence type="ECO:0000256" key="4">
    <source>
        <dbReference type="ARBA" id="ARBA00022801"/>
    </source>
</evidence>
<keyword evidence="4 7" id="KW-0378">Hydrolase</keyword>
<evidence type="ECO:0000256" key="5">
    <source>
        <dbReference type="PIRSR" id="PIRSR601461-1"/>
    </source>
</evidence>
<dbReference type="InterPro" id="IPR001461">
    <property type="entry name" value="Aspartic_peptidase_A1"/>
</dbReference>
<dbReference type="Gene3D" id="2.40.70.10">
    <property type="entry name" value="Acid Proteases"/>
    <property type="match status" value="2"/>
</dbReference>
<evidence type="ECO:0000313" key="9">
    <source>
        <dbReference type="EMBL" id="RAL68604.1"/>
    </source>
</evidence>
<dbReference type="GO" id="GO:0006508">
    <property type="term" value="P:proteolysis"/>
    <property type="evidence" value="ECO:0007669"/>
    <property type="project" value="UniProtKB-KW"/>
</dbReference>